<name>A0ABR7WIM6_9ACTN</name>
<evidence type="ECO:0000313" key="7">
    <source>
        <dbReference type="EMBL" id="MBD1322426.1"/>
    </source>
</evidence>
<keyword evidence="8" id="KW-1185">Reference proteome</keyword>
<dbReference type="Pfam" id="PF01266">
    <property type="entry name" value="DAO"/>
    <property type="match status" value="1"/>
</dbReference>
<dbReference type="EMBL" id="JACWMS010000006">
    <property type="protein sequence ID" value="MBD1322426.1"/>
    <property type="molecule type" value="Genomic_DNA"/>
</dbReference>
<evidence type="ECO:0000256" key="1">
    <source>
        <dbReference type="ARBA" id="ARBA00004948"/>
    </source>
</evidence>
<dbReference type="RefSeq" id="WP_190268755.1">
    <property type="nucleotide sequence ID" value="NZ_BAABAD010000005.1"/>
</dbReference>
<protein>
    <recommendedName>
        <fullName evidence="5">glycine oxidase</fullName>
        <ecNumber evidence="5">1.4.3.19</ecNumber>
    </recommendedName>
</protein>
<dbReference type="Gene3D" id="3.50.50.60">
    <property type="entry name" value="FAD/NAD(P)-binding domain"/>
    <property type="match status" value="1"/>
</dbReference>
<dbReference type="InterPro" id="IPR036188">
    <property type="entry name" value="FAD/NAD-bd_sf"/>
</dbReference>
<keyword evidence="3 7" id="KW-0560">Oxidoreductase</keyword>
<feature type="domain" description="FAD dependent oxidoreductase" evidence="6">
    <location>
        <begin position="19"/>
        <end position="347"/>
    </location>
</feature>
<dbReference type="SUPFAM" id="SSF54373">
    <property type="entry name" value="FAD-linked reductases, C-terminal domain"/>
    <property type="match status" value="1"/>
</dbReference>
<evidence type="ECO:0000259" key="6">
    <source>
        <dbReference type="Pfam" id="PF01266"/>
    </source>
</evidence>
<dbReference type="EC" id="1.4.3.19" evidence="5"/>
<dbReference type="PANTHER" id="PTHR13847:SF289">
    <property type="entry name" value="GLYCINE OXIDASE"/>
    <property type="match status" value="1"/>
</dbReference>
<organism evidence="7 8">
    <name type="scientific">Gordonia hankookensis</name>
    <dbReference type="NCBI Taxonomy" id="589403"/>
    <lineage>
        <taxon>Bacteria</taxon>
        <taxon>Bacillati</taxon>
        <taxon>Actinomycetota</taxon>
        <taxon>Actinomycetes</taxon>
        <taxon>Mycobacteriales</taxon>
        <taxon>Gordoniaceae</taxon>
        <taxon>Gordonia</taxon>
    </lineage>
</organism>
<evidence type="ECO:0000256" key="4">
    <source>
        <dbReference type="ARBA" id="ARBA00049872"/>
    </source>
</evidence>
<accession>A0ABR7WIM6</accession>
<sequence length="371" mass="39160">MPAKEGCHPVSIARPRPTLAVVGGGVIGLTSALAAVDAGHRVTVHDAGTADRAAWVAAGMLGSLGEGHPGEDDLLALSAASVRRWPDLVARLGDPTVMAATESLFVAASSADAEYLANLAEFVWSRAPRSQDDLRRVDLAEIRRREPGLSSRLHSGYLVVGEGAVDNRRLLTRLRDALVGAGVHFVDERVGDLDDVDADQILVAAGLGTRSLVPDVALHAAKGEILRLRRTRWSVAQPARVIRARMHGRQVYLVPRDDGIVVGATQYEPLDESDAAPEVGGVSDLLADAVDLMPGLRTYRLVEAAAGLRPGTADGLPIIRRVDDRVVVATGHGRNGILLAPYTADKVLELLTDGWVAAGELSSTTEGVEPS</sequence>
<dbReference type="SUPFAM" id="SSF51971">
    <property type="entry name" value="Nucleotide-binding domain"/>
    <property type="match status" value="1"/>
</dbReference>
<evidence type="ECO:0000256" key="2">
    <source>
        <dbReference type="ARBA" id="ARBA00022977"/>
    </source>
</evidence>
<gene>
    <name evidence="7" type="primary">thiO</name>
    <name evidence="7" type="ORF">IDF66_22840</name>
</gene>
<evidence type="ECO:0000256" key="3">
    <source>
        <dbReference type="ARBA" id="ARBA00023002"/>
    </source>
</evidence>
<evidence type="ECO:0000313" key="8">
    <source>
        <dbReference type="Proteomes" id="UP000602395"/>
    </source>
</evidence>
<dbReference type="GO" id="GO:0043799">
    <property type="term" value="F:glycine oxidase activity"/>
    <property type="evidence" value="ECO:0007669"/>
    <property type="project" value="UniProtKB-EC"/>
</dbReference>
<dbReference type="NCBIfam" id="TIGR02352">
    <property type="entry name" value="thiamin_ThiO"/>
    <property type="match status" value="1"/>
</dbReference>
<comment type="catalytic activity">
    <reaction evidence="4">
        <text>glycine + O2 + H2O = glyoxylate + H2O2 + NH4(+)</text>
        <dbReference type="Rhea" id="RHEA:11532"/>
        <dbReference type="ChEBI" id="CHEBI:15377"/>
        <dbReference type="ChEBI" id="CHEBI:15379"/>
        <dbReference type="ChEBI" id="CHEBI:16240"/>
        <dbReference type="ChEBI" id="CHEBI:28938"/>
        <dbReference type="ChEBI" id="CHEBI:36655"/>
        <dbReference type="ChEBI" id="CHEBI:57305"/>
        <dbReference type="EC" id="1.4.3.19"/>
    </reaction>
</comment>
<keyword evidence="2" id="KW-0784">Thiamine biosynthesis</keyword>
<dbReference type="Proteomes" id="UP000602395">
    <property type="component" value="Unassembled WGS sequence"/>
</dbReference>
<dbReference type="InterPro" id="IPR006076">
    <property type="entry name" value="FAD-dep_OxRdtase"/>
</dbReference>
<proteinExistence type="predicted"/>
<comment type="caution">
    <text evidence="7">The sequence shown here is derived from an EMBL/GenBank/DDBJ whole genome shotgun (WGS) entry which is preliminary data.</text>
</comment>
<reference evidence="7 8" key="1">
    <citation type="submission" date="2020-09" db="EMBL/GenBank/DDBJ databases">
        <title>Novel species in genus Gordonia.</title>
        <authorList>
            <person name="Zhang G."/>
        </authorList>
    </citation>
    <scope>NUCLEOTIDE SEQUENCE [LARGE SCALE GENOMIC DNA]</scope>
    <source>
        <strain evidence="7 8">ON-33</strain>
    </source>
</reference>
<dbReference type="InterPro" id="IPR012727">
    <property type="entry name" value="Gly_oxidase_ThiO"/>
</dbReference>
<evidence type="ECO:0000256" key="5">
    <source>
        <dbReference type="ARBA" id="ARBA00050018"/>
    </source>
</evidence>
<dbReference type="Gene3D" id="3.30.9.10">
    <property type="entry name" value="D-Amino Acid Oxidase, subunit A, domain 2"/>
    <property type="match status" value="1"/>
</dbReference>
<comment type="pathway">
    <text evidence="1">Cofactor biosynthesis; thiamine diphosphate biosynthesis.</text>
</comment>
<dbReference type="PANTHER" id="PTHR13847">
    <property type="entry name" value="SARCOSINE DEHYDROGENASE-RELATED"/>
    <property type="match status" value="1"/>
</dbReference>